<dbReference type="InterPro" id="IPR025202">
    <property type="entry name" value="PLD-like_dom"/>
</dbReference>
<gene>
    <name evidence="2" type="primary">clsA_7</name>
    <name evidence="2" type="ORF">SDC9_37584</name>
</gene>
<sequence length="355" mass="41904">MDNQYKVYNDNLVLFNDMIKDIEQATKSIALETFRFGTGSIGEKFRLALIEKARQGIKVKVLVDGWGSNSDVSFFEPLIQYGVELRVYKKIKLARTYFIKNHCRNHRKILIIDNQITYIGSANLTAYSISWRELNLRIDDADLTKLFRYSFNESFRTFDKYKLSSKSYKRNQYYNSWVLVQDVPNPYHQAIKKYYQDLIDKATNEIIIESPYFLPGHRLRKKLCDAVARGVKVTVIIPFHSDVRIADIVCRKFLGELCEGGVDIRFYQIGNLHSKGFMVDERIFSISSANFDYRSFRYQYELALIGEEQSVVEQLKEHFETTLKYTKAFDYESWKNRSGVDKMFEWLLLPFRYLM</sequence>
<name>A0A644VLJ1_9ZZZZ</name>
<organism evidence="2">
    <name type="scientific">bioreactor metagenome</name>
    <dbReference type="NCBI Taxonomy" id="1076179"/>
    <lineage>
        <taxon>unclassified sequences</taxon>
        <taxon>metagenomes</taxon>
        <taxon>ecological metagenomes</taxon>
    </lineage>
</organism>
<proteinExistence type="predicted"/>
<dbReference type="EMBL" id="VSSQ01000331">
    <property type="protein sequence ID" value="MPL91512.1"/>
    <property type="molecule type" value="Genomic_DNA"/>
</dbReference>
<evidence type="ECO:0000259" key="1">
    <source>
        <dbReference type="PROSITE" id="PS50035"/>
    </source>
</evidence>
<feature type="domain" description="PLD phosphodiesterase" evidence="1">
    <location>
        <begin position="101"/>
        <end position="128"/>
    </location>
</feature>
<reference evidence="2" key="1">
    <citation type="submission" date="2019-08" db="EMBL/GenBank/DDBJ databases">
        <authorList>
            <person name="Kucharzyk K."/>
            <person name="Murdoch R.W."/>
            <person name="Higgins S."/>
            <person name="Loffler F."/>
        </authorList>
    </citation>
    <scope>NUCLEOTIDE SEQUENCE</scope>
</reference>
<protein>
    <submittedName>
        <fullName evidence="2">Major cardiolipin synthase ClsA</fullName>
        <ecNumber evidence="2">2.7.8.-</ecNumber>
    </submittedName>
</protein>
<evidence type="ECO:0000313" key="2">
    <source>
        <dbReference type="EMBL" id="MPL91512.1"/>
    </source>
</evidence>
<dbReference type="PANTHER" id="PTHR21248:SF22">
    <property type="entry name" value="PHOSPHOLIPASE D"/>
    <property type="match status" value="1"/>
</dbReference>
<dbReference type="Gene3D" id="3.30.870.10">
    <property type="entry name" value="Endonuclease Chain A"/>
    <property type="match status" value="2"/>
</dbReference>
<comment type="caution">
    <text evidence="2">The sequence shown here is derived from an EMBL/GenBank/DDBJ whole genome shotgun (WGS) entry which is preliminary data.</text>
</comment>
<dbReference type="GO" id="GO:0032049">
    <property type="term" value="P:cardiolipin biosynthetic process"/>
    <property type="evidence" value="ECO:0007669"/>
    <property type="project" value="UniProtKB-ARBA"/>
</dbReference>
<dbReference type="GO" id="GO:0030572">
    <property type="term" value="F:phosphatidyltransferase activity"/>
    <property type="evidence" value="ECO:0007669"/>
    <property type="project" value="UniProtKB-ARBA"/>
</dbReference>
<dbReference type="CDD" id="cd09112">
    <property type="entry name" value="PLDc_CLS_2"/>
    <property type="match status" value="1"/>
</dbReference>
<accession>A0A644VLJ1</accession>
<dbReference type="InterPro" id="IPR001736">
    <property type="entry name" value="PLipase_D/transphosphatidylase"/>
</dbReference>
<dbReference type="SUPFAM" id="SSF56024">
    <property type="entry name" value="Phospholipase D/nuclease"/>
    <property type="match status" value="2"/>
</dbReference>
<dbReference type="CDD" id="cd09110">
    <property type="entry name" value="PLDc_CLS_1"/>
    <property type="match status" value="1"/>
</dbReference>
<dbReference type="AlphaFoldDB" id="A0A644VLJ1"/>
<keyword evidence="2" id="KW-0808">Transferase</keyword>
<dbReference type="Pfam" id="PF13091">
    <property type="entry name" value="PLDc_2"/>
    <property type="match status" value="2"/>
</dbReference>
<dbReference type="EC" id="2.7.8.-" evidence="2"/>
<feature type="domain" description="PLD phosphodiesterase" evidence="1">
    <location>
        <begin position="268"/>
        <end position="295"/>
    </location>
</feature>
<dbReference type="PROSITE" id="PS50035">
    <property type="entry name" value="PLD"/>
    <property type="match status" value="2"/>
</dbReference>
<dbReference type="SMART" id="SM00155">
    <property type="entry name" value="PLDc"/>
    <property type="match status" value="2"/>
</dbReference>
<dbReference type="PANTHER" id="PTHR21248">
    <property type="entry name" value="CARDIOLIPIN SYNTHASE"/>
    <property type="match status" value="1"/>
</dbReference>